<organism evidence="1 2">
    <name type="scientific">Mycetohabitans rhizoxinica (strain DSM 19002 / CIP 109453 / HKI 454)</name>
    <name type="common">Paraburkholderia rhizoxinica</name>
    <dbReference type="NCBI Taxonomy" id="882378"/>
    <lineage>
        <taxon>Bacteria</taxon>
        <taxon>Pseudomonadati</taxon>
        <taxon>Pseudomonadota</taxon>
        <taxon>Betaproteobacteria</taxon>
        <taxon>Burkholderiales</taxon>
        <taxon>Burkholderiaceae</taxon>
        <taxon>Mycetohabitans</taxon>
    </lineage>
</organism>
<accession>E5ALA8</accession>
<evidence type="ECO:0000313" key="2">
    <source>
        <dbReference type="Proteomes" id="UP000007437"/>
    </source>
</evidence>
<proteinExistence type="predicted"/>
<evidence type="ECO:0000313" key="1">
    <source>
        <dbReference type="EMBL" id="CBW73781.1"/>
    </source>
</evidence>
<reference evidence="1 2" key="1">
    <citation type="journal article" date="2011" name="J. Bacteriol.">
        <title>Complete genome sequence of Burkholderia rhizoxinica, an endosymbiont of Rhizopus microsporus.</title>
        <authorList>
            <person name="Lackner G."/>
            <person name="Moebius N."/>
            <person name="Partida-Martinez L."/>
            <person name="Hertweck C."/>
        </authorList>
    </citation>
    <scope>NUCLEOTIDE SEQUENCE [LARGE SCALE GENOMIC DNA]</scope>
    <source>
        <strain evidence="2">DSM 19002 / CIP 109453 / HKI 454</strain>
    </source>
</reference>
<gene>
    <name evidence="1" type="ordered locus">RBRH_01959</name>
</gene>
<name>E5ALA8_MYCRK</name>
<dbReference type="HOGENOM" id="CLU_2822861_0_0_4"/>
<dbReference type="STRING" id="882378.RBRH_01959"/>
<dbReference type="EMBL" id="FR687359">
    <property type="protein sequence ID" value="CBW73781.1"/>
    <property type="molecule type" value="Genomic_DNA"/>
</dbReference>
<dbReference type="AlphaFoldDB" id="E5ALA8"/>
<sequence>MPARRVPHAPDRSPLRCMAQVDPWLKNGEYRATAGLSRFYPATRADVYRADRWLLPEPSGMGEQHR</sequence>
<dbReference type="KEGG" id="brh:RBRH_01959"/>
<protein>
    <submittedName>
        <fullName evidence="1">Uncharacterized protein</fullName>
    </submittedName>
</protein>
<dbReference type="Proteomes" id="UP000007437">
    <property type="component" value="Chromosome"/>
</dbReference>